<evidence type="ECO:0000313" key="3">
    <source>
        <dbReference type="EMBL" id="OGZ29672.1"/>
    </source>
</evidence>
<proteinExistence type="predicted"/>
<name>A0A1G2EVY5_9BACT</name>
<reference evidence="3 4" key="1">
    <citation type="journal article" date="2016" name="Nat. Commun.">
        <title>Thousands of microbial genomes shed light on interconnected biogeochemical processes in an aquifer system.</title>
        <authorList>
            <person name="Anantharaman K."/>
            <person name="Brown C.T."/>
            <person name="Hug L.A."/>
            <person name="Sharon I."/>
            <person name="Castelle C.J."/>
            <person name="Probst A.J."/>
            <person name="Thomas B.C."/>
            <person name="Singh A."/>
            <person name="Wilkins M.J."/>
            <person name="Karaoz U."/>
            <person name="Brodie E.L."/>
            <person name="Williams K.H."/>
            <person name="Hubbard S.S."/>
            <person name="Banfield J.F."/>
        </authorList>
    </citation>
    <scope>NUCLEOTIDE SEQUENCE [LARGE SCALE GENOMIC DNA]</scope>
</reference>
<feature type="zinc finger region" description="dksA C4-type" evidence="1">
    <location>
        <begin position="93"/>
        <end position="117"/>
    </location>
</feature>
<accession>A0A1G2EVY5</accession>
<comment type="caution">
    <text evidence="3">The sequence shown here is derived from an EMBL/GenBank/DDBJ whole genome shotgun (WGS) entry which is preliminary data.</text>
</comment>
<dbReference type="PANTHER" id="PTHR33823:SF5">
    <property type="entry name" value="DNAK SUPPRESSOR PROTEIN"/>
    <property type="match status" value="1"/>
</dbReference>
<sequence>MALDLNHFRRRLDEERLRVEGELKTIAKISPDNPKDWQSVPPETDIQPGEISEMADRFEEMGNRAAREIELETRLNEINAAITRIEKRTYGHCSVDQVPIPEARLEANPAAETCIEHATG</sequence>
<protein>
    <submittedName>
        <fullName evidence="3">Uncharacterized protein</fullName>
    </submittedName>
</protein>
<evidence type="ECO:0000256" key="1">
    <source>
        <dbReference type="PROSITE-ProRule" id="PRU00510"/>
    </source>
</evidence>
<evidence type="ECO:0000256" key="2">
    <source>
        <dbReference type="SAM" id="MobiDB-lite"/>
    </source>
</evidence>
<dbReference type="Proteomes" id="UP000177486">
    <property type="component" value="Unassembled WGS sequence"/>
</dbReference>
<gene>
    <name evidence="3" type="ORF">A2931_01210</name>
</gene>
<feature type="region of interest" description="Disordered" evidence="2">
    <location>
        <begin position="29"/>
        <end position="48"/>
    </location>
</feature>
<dbReference type="PROSITE" id="PS51128">
    <property type="entry name" value="ZF_DKSA_2"/>
    <property type="match status" value="1"/>
</dbReference>
<dbReference type="Gene3D" id="1.20.120.910">
    <property type="entry name" value="DksA, coiled-coil domain"/>
    <property type="match status" value="1"/>
</dbReference>
<organism evidence="3 4">
    <name type="scientific">Candidatus Niyogibacteria bacterium RIFCSPLOWO2_01_FULL_45_48</name>
    <dbReference type="NCBI Taxonomy" id="1801724"/>
    <lineage>
        <taxon>Bacteria</taxon>
        <taxon>Candidatus Niyogiibacteriota</taxon>
    </lineage>
</organism>
<dbReference type="PANTHER" id="PTHR33823">
    <property type="entry name" value="RNA POLYMERASE-BINDING TRANSCRIPTION FACTOR DKSA-RELATED"/>
    <property type="match status" value="1"/>
</dbReference>
<dbReference type="EMBL" id="MHMQ01000033">
    <property type="protein sequence ID" value="OGZ29672.1"/>
    <property type="molecule type" value="Genomic_DNA"/>
</dbReference>
<evidence type="ECO:0000313" key="4">
    <source>
        <dbReference type="Proteomes" id="UP000177486"/>
    </source>
</evidence>
<dbReference type="AlphaFoldDB" id="A0A1G2EVY5"/>